<gene>
    <name evidence="2" type="ORF">BOKJ2_LOCUS2273</name>
</gene>
<proteinExistence type="predicted"/>
<name>A0A811JVX1_9BILA</name>
<protein>
    <submittedName>
        <fullName evidence="2">Uncharacterized protein</fullName>
    </submittedName>
</protein>
<dbReference type="PROSITE" id="PS51257">
    <property type="entry name" value="PROKAR_LIPOPROTEIN"/>
    <property type="match status" value="1"/>
</dbReference>
<keyword evidence="1" id="KW-0472">Membrane</keyword>
<dbReference type="AlphaFoldDB" id="A0A811JVX1"/>
<dbReference type="Proteomes" id="UP000783686">
    <property type="component" value="Unassembled WGS sequence"/>
</dbReference>
<comment type="caution">
    <text evidence="2">The sequence shown here is derived from an EMBL/GenBank/DDBJ whole genome shotgun (WGS) entry which is preliminary data.</text>
</comment>
<feature type="transmembrane region" description="Helical" evidence="1">
    <location>
        <begin position="36"/>
        <end position="57"/>
    </location>
</feature>
<dbReference type="EMBL" id="CAJFDH010000001">
    <property type="protein sequence ID" value="CAD5207589.1"/>
    <property type="molecule type" value="Genomic_DNA"/>
</dbReference>
<evidence type="ECO:0000313" key="2">
    <source>
        <dbReference type="EMBL" id="CAD5207589.1"/>
    </source>
</evidence>
<keyword evidence="3" id="KW-1185">Reference proteome</keyword>
<evidence type="ECO:0000256" key="1">
    <source>
        <dbReference type="SAM" id="Phobius"/>
    </source>
</evidence>
<keyword evidence="1" id="KW-0812">Transmembrane</keyword>
<dbReference type="Proteomes" id="UP000614601">
    <property type="component" value="Unassembled WGS sequence"/>
</dbReference>
<feature type="transmembrane region" description="Helical" evidence="1">
    <location>
        <begin position="69"/>
        <end position="87"/>
    </location>
</feature>
<dbReference type="EMBL" id="CAJFCW020000001">
    <property type="protein sequence ID" value="CAG9086242.1"/>
    <property type="molecule type" value="Genomic_DNA"/>
</dbReference>
<reference evidence="2" key="1">
    <citation type="submission" date="2020-09" db="EMBL/GenBank/DDBJ databases">
        <authorList>
            <person name="Kikuchi T."/>
        </authorList>
    </citation>
    <scope>NUCLEOTIDE SEQUENCE</scope>
    <source>
        <strain evidence="2">SH1</strain>
    </source>
</reference>
<sequence length="153" mass="17218">MKIQSFAGYVFLISCILLILLNIKQVLDTDNRNYDFIFVLTVFFDLIPAAATAVLFFGNRIDSVSILKFGTGVAMAYSLIALVALLYGSFNVGIDYFKGKHDDIGFLFSYALFNLMMIIISALCACLGYQNYTELDHKRKVDDFNKQNGTQVF</sequence>
<keyword evidence="1" id="KW-1133">Transmembrane helix</keyword>
<accession>A0A811JVX1</accession>
<organism evidence="2 3">
    <name type="scientific">Bursaphelenchus okinawaensis</name>
    <dbReference type="NCBI Taxonomy" id="465554"/>
    <lineage>
        <taxon>Eukaryota</taxon>
        <taxon>Metazoa</taxon>
        <taxon>Ecdysozoa</taxon>
        <taxon>Nematoda</taxon>
        <taxon>Chromadorea</taxon>
        <taxon>Rhabditida</taxon>
        <taxon>Tylenchina</taxon>
        <taxon>Tylenchomorpha</taxon>
        <taxon>Aphelenchoidea</taxon>
        <taxon>Aphelenchoididae</taxon>
        <taxon>Bursaphelenchus</taxon>
    </lineage>
</organism>
<feature type="transmembrane region" description="Helical" evidence="1">
    <location>
        <begin position="7"/>
        <end position="24"/>
    </location>
</feature>
<feature type="transmembrane region" description="Helical" evidence="1">
    <location>
        <begin position="107"/>
        <end position="129"/>
    </location>
</feature>
<evidence type="ECO:0000313" key="3">
    <source>
        <dbReference type="Proteomes" id="UP000614601"/>
    </source>
</evidence>